<evidence type="ECO:0000313" key="2">
    <source>
        <dbReference type="EMBL" id="KAK3398790.1"/>
    </source>
</evidence>
<dbReference type="EMBL" id="JAUTDP010000006">
    <property type="protein sequence ID" value="KAK3398790.1"/>
    <property type="molecule type" value="Genomic_DNA"/>
</dbReference>
<dbReference type="Proteomes" id="UP001281003">
    <property type="component" value="Unassembled WGS sequence"/>
</dbReference>
<organism evidence="2 3">
    <name type="scientific">Sordaria brevicollis</name>
    <dbReference type="NCBI Taxonomy" id="83679"/>
    <lineage>
        <taxon>Eukaryota</taxon>
        <taxon>Fungi</taxon>
        <taxon>Dikarya</taxon>
        <taxon>Ascomycota</taxon>
        <taxon>Pezizomycotina</taxon>
        <taxon>Sordariomycetes</taxon>
        <taxon>Sordariomycetidae</taxon>
        <taxon>Sordariales</taxon>
        <taxon>Sordariaceae</taxon>
        <taxon>Sordaria</taxon>
    </lineage>
</organism>
<feature type="region of interest" description="Disordered" evidence="1">
    <location>
        <begin position="67"/>
        <end position="90"/>
    </location>
</feature>
<dbReference type="AlphaFoldDB" id="A0AAE0PFW9"/>
<reference evidence="2" key="1">
    <citation type="journal article" date="2023" name="Mol. Phylogenet. Evol.">
        <title>Genome-scale phylogeny and comparative genomics of the fungal order Sordariales.</title>
        <authorList>
            <person name="Hensen N."/>
            <person name="Bonometti L."/>
            <person name="Westerberg I."/>
            <person name="Brannstrom I.O."/>
            <person name="Guillou S."/>
            <person name="Cros-Aarteil S."/>
            <person name="Calhoun S."/>
            <person name="Haridas S."/>
            <person name="Kuo A."/>
            <person name="Mondo S."/>
            <person name="Pangilinan J."/>
            <person name="Riley R."/>
            <person name="LaButti K."/>
            <person name="Andreopoulos B."/>
            <person name="Lipzen A."/>
            <person name="Chen C."/>
            <person name="Yan M."/>
            <person name="Daum C."/>
            <person name="Ng V."/>
            <person name="Clum A."/>
            <person name="Steindorff A."/>
            <person name="Ohm R.A."/>
            <person name="Martin F."/>
            <person name="Silar P."/>
            <person name="Natvig D.O."/>
            <person name="Lalanne C."/>
            <person name="Gautier V."/>
            <person name="Ament-Velasquez S.L."/>
            <person name="Kruys A."/>
            <person name="Hutchinson M.I."/>
            <person name="Powell A.J."/>
            <person name="Barry K."/>
            <person name="Miller A.N."/>
            <person name="Grigoriev I.V."/>
            <person name="Debuchy R."/>
            <person name="Gladieux P."/>
            <person name="Hiltunen Thoren M."/>
            <person name="Johannesson H."/>
        </authorList>
    </citation>
    <scope>NUCLEOTIDE SEQUENCE</scope>
    <source>
        <strain evidence="2">FGSC 1904</strain>
    </source>
</reference>
<protein>
    <submittedName>
        <fullName evidence="2">Uncharacterized protein</fullName>
    </submittedName>
</protein>
<reference evidence="2" key="2">
    <citation type="submission" date="2023-07" db="EMBL/GenBank/DDBJ databases">
        <authorList>
            <consortium name="Lawrence Berkeley National Laboratory"/>
            <person name="Haridas S."/>
            <person name="Hensen N."/>
            <person name="Bonometti L."/>
            <person name="Westerberg I."/>
            <person name="Brannstrom I.O."/>
            <person name="Guillou S."/>
            <person name="Cros-Aarteil S."/>
            <person name="Calhoun S."/>
            <person name="Kuo A."/>
            <person name="Mondo S."/>
            <person name="Pangilinan J."/>
            <person name="Riley R."/>
            <person name="LaButti K."/>
            <person name="Andreopoulos B."/>
            <person name="Lipzen A."/>
            <person name="Chen C."/>
            <person name="Yanf M."/>
            <person name="Daum C."/>
            <person name="Ng V."/>
            <person name="Clum A."/>
            <person name="Steindorff A."/>
            <person name="Ohm R."/>
            <person name="Martin F."/>
            <person name="Silar P."/>
            <person name="Natvig D."/>
            <person name="Lalanne C."/>
            <person name="Gautier V."/>
            <person name="Ament-velasquez S.L."/>
            <person name="Kruys A."/>
            <person name="Hutchinson M.I."/>
            <person name="Powell A.J."/>
            <person name="Barry K."/>
            <person name="Miller A.N."/>
            <person name="Grigoriev I.V."/>
            <person name="Debuchy R."/>
            <person name="Gladieux P."/>
            <person name="Thoren M.H."/>
            <person name="Johannesson H."/>
        </authorList>
    </citation>
    <scope>NUCLEOTIDE SEQUENCE</scope>
    <source>
        <strain evidence="2">FGSC 1904</strain>
    </source>
</reference>
<evidence type="ECO:0000313" key="3">
    <source>
        <dbReference type="Proteomes" id="UP001281003"/>
    </source>
</evidence>
<keyword evidence="3" id="KW-1185">Reference proteome</keyword>
<accession>A0AAE0PFW9</accession>
<feature type="region of interest" description="Disordered" evidence="1">
    <location>
        <begin position="113"/>
        <end position="182"/>
    </location>
</feature>
<comment type="caution">
    <text evidence="2">The sequence shown here is derived from an EMBL/GenBank/DDBJ whole genome shotgun (WGS) entry which is preliminary data.</text>
</comment>
<name>A0AAE0PFW9_SORBR</name>
<evidence type="ECO:0000256" key="1">
    <source>
        <dbReference type="SAM" id="MobiDB-lite"/>
    </source>
</evidence>
<gene>
    <name evidence="2" type="ORF">B0T20DRAFT_352811</name>
</gene>
<feature type="compositionally biased region" description="Basic and acidic residues" evidence="1">
    <location>
        <begin position="170"/>
        <end position="182"/>
    </location>
</feature>
<sequence>VSGRKCQLCFKTVEHTAAGDIKRCQVCCRVAHQQCHKVYLARKAVCEGDTGCPLCCPRCPWNPSNRELKAEPHSLTTKEESTPPDVKSETIEDDTLAATERKNWVLEKKIRKPRGQLHGQRRRKSASRTMTDRQYKRLIAKVGGRVGRRRNKETAPTDISQKPRASVEQTAKEEKPAKMKEELEPEVEFVKIEPRAKVKSEAVVISLL</sequence>
<feature type="compositionally biased region" description="Basic residues" evidence="1">
    <location>
        <begin position="113"/>
        <end position="126"/>
    </location>
</feature>
<feature type="non-terminal residue" evidence="2">
    <location>
        <position position="1"/>
    </location>
</feature>
<proteinExistence type="predicted"/>